<gene>
    <name evidence="2" type="ORF">AK812_SmicGene17351</name>
</gene>
<keyword evidence="1" id="KW-0812">Transmembrane</keyword>
<feature type="transmembrane region" description="Helical" evidence="1">
    <location>
        <begin position="280"/>
        <end position="302"/>
    </location>
</feature>
<feature type="transmembrane region" description="Helical" evidence="1">
    <location>
        <begin position="222"/>
        <end position="243"/>
    </location>
</feature>
<sequence length="809" mass="90687">MDDVSCSERAIPNEFLQNDKATASRQQLNVLREGFAEHGEAGLRAELKKHNISELYGVAAQKKSNLFLFLPMNPSFQKTVLGYVALQVAAVIALHDVDKTETGQAEAARPSRRNPVSTLESKGRNVFERLEGRQLPGDGLVSRRFQPRRNLRPLIFAPFAIYVLFENAHLNYELEVVSEVGNLPNSANSTDPCFLGNRARDIFTKELYCPMFASQSFLGTSFVWYGLFLITIAFAWLMGMSIGDPAAGARSKKDPPDPHAPIALVRFLDCSRAKYDGWHLLAYFVTITLMIMLAFTLTSFAASLSDQGDITPHPMRGLSSLCQKNPGPEPKTETETLLRTEIYPADQLTAVAMRLKALVRRQMHVTREMSKNRQSSLAEALLCPIMSTKWALGGDEEDVPVKGISFYQWRICWKDGKIMEKSFDADLEEIFRDVRGPETVLRARDGLQVNMIGNTDQDVWQAHQHDFQKAKADFVSWLDESQEVNIFEEYDFCPIISGYRPRDDSHEAPSRALIVTCVGVAWTSSAGAVSPALPFTLKQGRQAEEQCLMALEWEKAQKIIRDPLHRQFCPWAAMVEMRCAADLPGINPWCYAGRPKTVDVILCFALKALIFGLLGSLAVNTDAPSILNAVLMRWNGDRSVSIAHIHTWSRVRESILRNDVKNILDRYENVVVMYTGFALYFVTDATIQIVIRNRPPSLSAGYIVLLFVGSFLVCLRQAMACHYMQMHHAETLMAMKEATYCLGYGSAAANVRDIIDVLVARITGGGDFQTKLVYLPLNPAFQKTLLGYVGIQFVAIITRLTFFSQFERA</sequence>
<dbReference type="Proteomes" id="UP000186817">
    <property type="component" value="Unassembled WGS sequence"/>
</dbReference>
<dbReference type="AlphaFoldDB" id="A0A1Q9DY01"/>
<evidence type="ECO:0000313" key="2">
    <source>
        <dbReference type="EMBL" id="OLQ00027.1"/>
    </source>
</evidence>
<name>A0A1Q9DY01_SYMMI</name>
<proteinExistence type="predicted"/>
<evidence type="ECO:0000256" key="1">
    <source>
        <dbReference type="SAM" id="Phobius"/>
    </source>
</evidence>
<keyword evidence="3" id="KW-1185">Reference proteome</keyword>
<reference evidence="2 3" key="1">
    <citation type="submission" date="2016-02" db="EMBL/GenBank/DDBJ databases">
        <title>Genome analysis of coral dinoflagellate symbionts highlights evolutionary adaptations to a symbiotic lifestyle.</title>
        <authorList>
            <person name="Aranda M."/>
            <person name="Li Y."/>
            <person name="Liew Y.J."/>
            <person name="Baumgarten S."/>
            <person name="Simakov O."/>
            <person name="Wilson M."/>
            <person name="Piel J."/>
            <person name="Ashoor H."/>
            <person name="Bougouffa S."/>
            <person name="Bajic V.B."/>
            <person name="Ryu T."/>
            <person name="Ravasi T."/>
            <person name="Bayer T."/>
            <person name="Micklem G."/>
            <person name="Kim H."/>
            <person name="Bhak J."/>
            <person name="Lajeunesse T.C."/>
            <person name="Voolstra C.R."/>
        </authorList>
    </citation>
    <scope>NUCLEOTIDE SEQUENCE [LARGE SCALE GENOMIC DNA]</scope>
    <source>
        <strain evidence="2 3">CCMP2467</strain>
    </source>
</reference>
<feature type="transmembrane region" description="Helical" evidence="1">
    <location>
        <begin position="703"/>
        <end position="725"/>
    </location>
</feature>
<keyword evidence="1" id="KW-1133">Transmembrane helix</keyword>
<comment type="caution">
    <text evidence="2">The sequence shown here is derived from an EMBL/GenBank/DDBJ whole genome shotgun (WGS) entry which is preliminary data.</text>
</comment>
<dbReference type="OrthoDB" id="420011at2759"/>
<feature type="transmembrane region" description="Helical" evidence="1">
    <location>
        <begin position="785"/>
        <end position="803"/>
    </location>
</feature>
<protein>
    <submittedName>
        <fullName evidence="2">Uncharacterized protein</fullName>
    </submittedName>
</protein>
<evidence type="ECO:0000313" key="3">
    <source>
        <dbReference type="Proteomes" id="UP000186817"/>
    </source>
</evidence>
<accession>A0A1Q9DY01</accession>
<organism evidence="2 3">
    <name type="scientific">Symbiodinium microadriaticum</name>
    <name type="common">Dinoflagellate</name>
    <name type="synonym">Zooxanthella microadriatica</name>
    <dbReference type="NCBI Taxonomy" id="2951"/>
    <lineage>
        <taxon>Eukaryota</taxon>
        <taxon>Sar</taxon>
        <taxon>Alveolata</taxon>
        <taxon>Dinophyceae</taxon>
        <taxon>Suessiales</taxon>
        <taxon>Symbiodiniaceae</taxon>
        <taxon>Symbiodinium</taxon>
    </lineage>
</organism>
<feature type="transmembrane region" description="Helical" evidence="1">
    <location>
        <begin position="671"/>
        <end position="691"/>
    </location>
</feature>
<keyword evidence="1" id="KW-0472">Membrane</keyword>
<dbReference type="EMBL" id="LSRX01000342">
    <property type="protein sequence ID" value="OLQ00027.1"/>
    <property type="molecule type" value="Genomic_DNA"/>
</dbReference>